<keyword evidence="3" id="KW-1185">Reference proteome</keyword>
<evidence type="ECO:0000256" key="1">
    <source>
        <dbReference type="SAM" id="Coils"/>
    </source>
</evidence>
<proteinExistence type="predicted"/>
<sequence length="382" mass="43010">MEMISTNRVFATHTHTSLPTVKLIAFVLFAAISLSSNTAFSQVNPEWKTHGNTADSSAFIGTTNDACLRFRSNNIERVRISHDGNMGIGTLHPVEKLHVNGRVRIDSVFMANDNVLFNKSARVEKDLDVYGNLTLHQGSLKLKPLIDTSLNENGLLMIDQNGDVVNGGDLKSKFYATEVEMVHCLTDIYGNISYSAPDWQRDPQRMFILNSKCKPDVKLGVGIKPEAKLHIRTSNNFDTHSLLIEKMNGQNPYKLLQLDNDGLLRAREIKVDLAAWPDYVFKKDYPLMPLNEVKAFIVANGHLPNVPSAIEIETEGVNLGEAAKTSMEKIEELTLYLLEINEKVENQEEVLNEQQKLLEAQQETIRLQQELILELKQLTNKK</sequence>
<reference evidence="2 3" key="1">
    <citation type="submission" date="2017-12" db="EMBL/GenBank/DDBJ databases">
        <title>The draft genome sequence of Brumimicrobium saltpan LHR20.</title>
        <authorList>
            <person name="Do Z.-J."/>
            <person name="Luo H.-R."/>
        </authorList>
    </citation>
    <scope>NUCLEOTIDE SEQUENCE [LARGE SCALE GENOMIC DNA]</scope>
    <source>
        <strain evidence="2 3">LHR20</strain>
    </source>
</reference>
<evidence type="ECO:0000313" key="3">
    <source>
        <dbReference type="Proteomes" id="UP000236654"/>
    </source>
</evidence>
<organism evidence="2 3">
    <name type="scientific">Brumimicrobium salinarum</name>
    <dbReference type="NCBI Taxonomy" id="2058658"/>
    <lineage>
        <taxon>Bacteria</taxon>
        <taxon>Pseudomonadati</taxon>
        <taxon>Bacteroidota</taxon>
        <taxon>Flavobacteriia</taxon>
        <taxon>Flavobacteriales</taxon>
        <taxon>Crocinitomicaceae</taxon>
        <taxon>Brumimicrobium</taxon>
    </lineage>
</organism>
<name>A0A2I0R3Y4_9FLAO</name>
<protein>
    <submittedName>
        <fullName evidence="2">Uncharacterized protein</fullName>
    </submittedName>
</protein>
<dbReference type="Proteomes" id="UP000236654">
    <property type="component" value="Unassembled WGS sequence"/>
</dbReference>
<dbReference type="EMBL" id="PJNI01000005">
    <property type="protein sequence ID" value="PKR81259.1"/>
    <property type="molecule type" value="Genomic_DNA"/>
</dbReference>
<gene>
    <name evidence="2" type="ORF">CW751_06655</name>
</gene>
<accession>A0A2I0R3Y4</accession>
<keyword evidence="1" id="KW-0175">Coiled coil</keyword>
<dbReference type="RefSeq" id="WP_101334219.1">
    <property type="nucleotide sequence ID" value="NZ_PJNI01000005.1"/>
</dbReference>
<feature type="coiled-coil region" evidence="1">
    <location>
        <begin position="330"/>
        <end position="378"/>
    </location>
</feature>
<evidence type="ECO:0000313" key="2">
    <source>
        <dbReference type="EMBL" id="PKR81259.1"/>
    </source>
</evidence>
<dbReference type="OrthoDB" id="767035at2"/>
<dbReference type="AlphaFoldDB" id="A0A2I0R3Y4"/>
<comment type="caution">
    <text evidence="2">The sequence shown here is derived from an EMBL/GenBank/DDBJ whole genome shotgun (WGS) entry which is preliminary data.</text>
</comment>